<evidence type="ECO:0000313" key="11">
    <source>
        <dbReference type="Proteomes" id="UP000677913"/>
    </source>
</evidence>
<evidence type="ECO:0000313" key="10">
    <source>
        <dbReference type="EMBL" id="MBS2961857.1"/>
    </source>
</evidence>
<feature type="transmembrane region" description="Helical" evidence="9">
    <location>
        <begin position="235"/>
        <end position="268"/>
    </location>
</feature>
<feature type="transmembrane region" description="Helical" evidence="9">
    <location>
        <begin position="110"/>
        <end position="131"/>
    </location>
</feature>
<dbReference type="Pfam" id="PF01594">
    <property type="entry name" value="AI-2E_transport"/>
    <property type="match status" value="1"/>
</dbReference>
<dbReference type="GO" id="GO:0055085">
    <property type="term" value="P:transmembrane transport"/>
    <property type="evidence" value="ECO:0007669"/>
    <property type="project" value="TreeGrafter"/>
</dbReference>
<evidence type="ECO:0000256" key="4">
    <source>
        <dbReference type="ARBA" id="ARBA00022475"/>
    </source>
</evidence>
<reference evidence="10" key="1">
    <citation type="submission" date="2021-04" db="EMBL/GenBank/DDBJ databases">
        <title>Genome based classification of Actinospica acidithermotolerans sp. nov., an actinobacterium isolated from an Indonesian hot spring.</title>
        <authorList>
            <person name="Kusuma A.B."/>
            <person name="Putra K.E."/>
            <person name="Nafisah S."/>
            <person name="Loh J."/>
            <person name="Nouioui I."/>
            <person name="Goodfellow M."/>
        </authorList>
    </citation>
    <scope>NUCLEOTIDE SEQUENCE</scope>
    <source>
        <strain evidence="10">DSM 45618</strain>
    </source>
</reference>
<accession>A0A8J7WKL9</accession>
<evidence type="ECO:0000256" key="8">
    <source>
        <dbReference type="SAM" id="MobiDB-lite"/>
    </source>
</evidence>
<keyword evidence="5 9" id="KW-0812">Transmembrane</keyword>
<keyword evidence="3" id="KW-0813">Transport</keyword>
<evidence type="ECO:0000256" key="9">
    <source>
        <dbReference type="SAM" id="Phobius"/>
    </source>
</evidence>
<keyword evidence="11" id="KW-1185">Reference proteome</keyword>
<dbReference type="Proteomes" id="UP000677913">
    <property type="component" value="Unassembled WGS sequence"/>
</dbReference>
<dbReference type="PANTHER" id="PTHR21716:SF53">
    <property type="entry name" value="PERMEASE PERM-RELATED"/>
    <property type="match status" value="1"/>
</dbReference>
<dbReference type="InterPro" id="IPR002549">
    <property type="entry name" value="AI-2E-like"/>
</dbReference>
<feature type="transmembrane region" description="Helical" evidence="9">
    <location>
        <begin position="52"/>
        <end position="71"/>
    </location>
</feature>
<feature type="transmembrane region" description="Helical" evidence="9">
    <location>
        <begin position="194"/>
        <end position="214"/>
    </location>
</feature>
<feature type="transmembrane region" description="Helical" evidence="9">
    <location>
        <begin position="344"/>
        <end position="377"/>
    </location>
</feature>
<evidence type="ECO:0000256" key="2">
    <source>
        <dbReference type="ARBA" id="ARBA00009773"/>
    </source>
</evidence>
<keyword evidence="4" id="KW-1003">Cell membrane</keyword>
<comment type="similarity">
    <text evidence="2">Belongs to the autoinducer-2 exporter (AI-2E) (TC 2.A.86) family.</text>
</comment>
<feature type="region of interest" description="Disordered" evidence="8">
    <location>
        <begin position="1"/>
        <end position="46"/>
    </location>
</feature>
<feature type="transmembrane region" description="Helical" evidence="9">
    <location>
        <begin position="77"/>
        <end position="98"/>
    </location>
</feature>
<dbReference type="GO" id="GO:0005886">
    <property type="term" value="C:plasma membrane"/>
    <property type="evidence" value="ECO:0007669"/>
    <property type="project" value="UniProtKB-SubCell"/>
</dbReference>
<organism evidence="10 11">
    <name type="scientific">Actinocrinis puniceicyclus</name>
    <dbReference type="NCBI Taxonomy" id="977794"/>
    <lineage>
        <taxon>Bacteria</taxon>
        <taxon>Bacillati</taxon>
        <taxon>Actinomycetota</taxon>
        <taxon>Actinomycetes</taxon>
        <taxon>Catenulisporales</taxon>
        <taxon>Actinospicaceae</taxon>
        <taxon>Actinocrinis</taxon>
    </lineage>
</organism>
<evidence type="ECO:0000256" key="7">
    <source>
        <dbReference type="ARBA" id="ARBA00023136"/>
    </source>
</evidence>
<dbReference type="EMBL" id="JAGSXH010000004">
    <property type="protein sequence ID" value="MBS2961857.1"/>
    <property type="molecule type" value="Genomic_DNA"/>
</dbReference>
<evidence type="ECO:0000256" key="1">
    <source>
        <dbReference type="ARBA" id="ARBA00004651"/>
    </source>
</evidence>
<feature type="transmembrane region" description="Helical" evidence="9">
    <location>
        <begin position="314"/>
        <end position="332"/>
    </location>
</feature>
<keyword evidence="6 9" id="KW-1133">Transmembrane helix</keyword>
<comment type="caution">
    <text evidence="10">The sequence shown here is derived from an EMBL/GenBank/DDBJ whole genome shotgun (WGS) entry which is preliminary data.</text>
</comment>
<name>A0A8J7WKL9_9ACTN</name>
<sequence>MAVEEASDVTERTDAAESGSALTDGPADAASADVEAPAAASRRPGRPLRRSHPYYVGFVGGLGLILAYYLAQALVSLTGVLVLIVVALFLAVGLNPFVERLTARGLQRRWAVLIVAGTCLLLFAGFVAAIAQPLADQTSSLIASLPQHLERFGRNATVRRFDAKYGVVGRLQNLISQADTAKMIAGGILGFGEFLISSVFKAFTVLVMTIYFLGSLPAIKHSTYQLVPASRRPRVGALADGVLARIGGYVSGAVTVAGLAGLAAYLMLAVLNVPYMLPLALLIALTDFVPMVGATIGALIVTLVVLFDSPVKAVVAAIFFVVYQQFENFVIYPRVMARSVDVPPMIAVIAALIGAALLGVVGALLAIPLSAGLSYIVREVLLPRQDRS</sequence>
<keyword evidence="7 9" id="KW-0472">Membrane</keyword>
<dbReference type="PANTHER" id="PTHR21716">
    <property type="entry name" value="TRANSMEMBRANE PROTEIN"/>
    <property type="match status" value="1"/>
</dbReference>
<evidence type="ECO:0000256" key="3">
    <source>
        <dbReference type="ARBA" id="ARBA00022448"/>
    </source>
</evidence>
<dbReference type="AlphaFoldDB" id="A0A8J7WKL9"/>
<proteinExistence type="inferred from homology"/>
<evidence type="ECO:0000256" key="5">
    <source>
        <dbReference type="ARBA" id="ARBA00022692"/>
    </source>
</evidence>
<dbReference type="RefSeq" id="WP_211463921.1">
    <property type="nucleotide sequence ID" value="NZ_JAGSXH010000004.1"/>
</dbReference>
<feature type="transmembrane region" description="Helical" evidence="9">
    <location>
        <begin position="288"/>
        <end position="307"/>
    </location>
</feature>
<gene>
    <name evidence="10" type="ORF">KGA66_02270</name>
</gene>
<comment type="subcellular location">
    <subcellularLocation>
        <location evidence="1">Cell membrane</location>
        <topology evidence="1">Multi-pass membrane protein</topology>
    </subcellularLocation>
</comment>
<feature type="compositionally biased region" description="Low complexity" evidence="8">
    <location>
        <begin position="26"/>
        <end position="42"/>
    </location>
</feature>
<protein>
    <submittedName>
        <fullName evidence="10">AI-2E family transporter</fullName>
    </submittedName>
</protein>
<evidence type="ECO:0000256" key="6">
    <source>
        <dbReference type="ARBA" id="ARBA00022989"/>
    </source>
</evidence>